<comment type="caution">
    <text evidence="2">The sequence shown here is derived from an EMBL/GenBank/DDBJ whole genome shotgun (WGS) entry which is preliminary data.</text>
</comment>
<evidence type="ECO:0000256" key="1">
    <source>
        <dbReference type="SAM" id="MobiDB-lite"/>
    </source>
</evidence>
<sequence length="334" mass="34280">MDVSPDGRRNDSPDLARPTSMRSIRRSAGCRAYAWPAVVLIACALAACGNEAAPPSGASSANQQTPVPSASVPPVFLDRAQVVARAVRAVGIPKPPAGILLYSSRTPDLGFDTTEQKVAWGAGHVTIAPGVKLGSGGTTRIDFGNGSSVSASVLDPRPALTEAIGATYDNCGHVHVPASKCRLTITGASRTTAKVDTSRGPATVPAWSFTAKGKSRPMVVLAVSKDVLKPVPQPVPPPGLAEPAPGLVGSERLTRIDGSTLTFSLSLGACDTDLRAHAVEFEDMVIIGGTHGPARNGAPCPLVLRSKTMVVTLAAPLGDRAVISAATGARLIPW</sequence>
<reference evidence="2 3" key="1">
    <citation type="journal article" date="2015" name="Stand. Genomic Sci.">
        <title>Genomic Encyclopedia of Bacterial and Archaeal Type Strains, Phase III: the genomes of soil and plant-associated and newly described type strains.</title>
        <authorList>
            <person name="Whitman W.B."/>
            <person name="Woyke T."/>
            <person name="Klenk H.P."/>
            <person name="Zhou Y."/>
            <person name="Lilburn T.G."/>
            <person name="Beck B.J."/>
            <person name="De Vos P."/>
            <person name="Vandamme P."/>
            <person name="Eisen J.A."/>
            <person name="Garrity G."/>
            <person name="Hugenholtz P."/>
            <person name="Kyrpides N.C."/>
        </authorList>
    </citation>
    <scope>NUCLEOTIDE SEQUENCE [LARGE SCALE GENOMIC DNA]</scope>
    <source>
        <strain evidence="2 3">VKM Ac-2540</strain>
    </source>
</reference>
<feature type="region of interest" description="Disordered" evidence="1">
    <location>
        <begin position="1"/>
        <end position="21"/>
    </location>
</feature>
<keyword evidence="3" id="KW-1185">Reference proteome</keyword>
<accession>A0A4Q7X7S9</accession>
<evidence type="ECO:0000313" key="3">
    <source>
        <dbReference type="Proteomes" id="UP000292027"/>
    </source>
</evidence>
<dbReference type="AlphaFoldDB" id="A0A4Q7X7S9"/>
<feature type="compositionally biased region" description="Basic and acidic residues" evidence="1">
    <location>
        <begin position="1"/>
        <end position="14"/>
    </location>
</feature>
<name>A0A4Q7X7S9_9ACTN</name>
<protein>
    <submittedName>
        <fullName evidence="2">Uncharacterized protein</fullName>
    </submittedName>
</protein>
<organism evidence="2 3">
    <name type="scientific">Kribbella rubisoli</name>
    <dbReference type="NCBI Taxonomy" id="3075929"/>
    <lineage>
        <taxon>Bacteria</taxon>
        <taxon>Bacillati</taxon>
        <taxon>Actinomycetota</taxon>
        <taxon>Actinomycetes</taxon>
        <taxon>Propionibacteriales</taxon>
        <taxon>Kribbellaceae</taxon>
        <taxon>Kribbella</taxon>
    </lineage>
</organism>
<gene>
    <name evidence="2" type="ORF">EV645_1222</name>
</gene>
<evidence type="ECO:0000313" key="2">
    <source>
        <dbReference type="EMBL" id="RZU19018.1"/>
    </source>
</evidence>
<dbReference type="Proteomes" id="UP000292027">
    <property type="component" value="Unassembled WGS sequence"/>
</dbReference>
<dbReference type="EMBL" id="SHKR01000011">
    <property type="protein sequence ID" value="RZU19018.1"/>
    <property type="molecule type" value="Genomic_DNA"/>
</dbReference>
<proteinExistence type="predicted"/>